<evidence type="ECO:0000256" key="5">
    <source>
        <dbReference type="SAM" id="MobiDB-lite"/>
    </source>
</evidence>
<dbReference type="Pfam" id="PF14634">
    <property type="entry name" value="zf-RING_5"/>
    <property type="match status" value="1"/>
</dbReference>
<evidence type="ECO:0000313" key="7">
    <source>
        <dbReference type="EnsemblMetazoa" id="AFAF004687-PA"/>
    </source>
</evidence>
<dbReference type="GO" id="GO:0000795">
    <property type="term" value="C:synaptonemal complex"/>
    <property type="evidence" value="ECO:0007669"/>
    <property type="project" value="InterPro"/>
</dbReference>
<evidence type="ECO:0000256" key="2">
    <source>
        <dbReference type="ARBA" id="ARBA00022833"/>
    </source>
</evidence>
<dbReference type="GO" id="GO:0019789">
    <property type="term" value="F:SUMO transferase activity"/>
    <property type="evidence" value="ECO:0007669"/>
    <property type="project" value="InterPro"/>
</dbReference>
<feature type="region of interest" description="Disordered" evidence="5">
    <location>
        <begin position="187"/>
        <end position="210"/>
    </location>
</feature>
<accession>A0A182Q7P3</accession>
<dbReference type="Proteomes" id="UP000075886">
    <property type="component" value="Unassembled WGS sequence"/>
</dbReference>
<dbReference type="InterPro" id="IPR042123">
    <property type="entry name" value="Zip3/RNF212-like"/>
</dbReference>
<dbReference type="GO" id="GO:0007129">
    <property type="term" value="P:homologous chromosome pairing at meiosis"/>
    <property type="evidence" value="ECO:0007669"/>
    <property type="project" value="TreeGrafter"/>
</dbReference>
<dbReference type="GO" id="GO:0007131">
    <property type="term" value="P:reciprocal meiotic recombination"/>
    <property type="evidence" value="ECO:0007669"/>
    <property type="project" value="InterPro"/>
</dbReference>
<dbReference type="VEuPathDB" id="VectorBase:AFAF004687"/>
<keyword evidence="1 4" id="KW-0863">Zinc-finger</keyword>
<dbReference type="GO" id="GO:0008270">
    <property type="term" value="F:zinc ion binding"/>
    <property type="evidence" value="ECO:0007669"/>
    <property type="project" value="UniProtKB-KW"/>
</dbReference>
<protein>
    <recommendedName>
        <fullName evidence="6">RING-type domain-containing protein</fullName>
    </recommendedName>
</protein>
<dbReference type="GO" id="GO:0016925">
    <property type="term" value="P:protein sumoylation"/>
    <property type="evidence" value="ECO:0007669"/>
    <property type="project" value="TreeGrafter"/>
</dbReference>
<keyword evidence="3" id="KW-0469">Meiosis</keyword>
<proteinExistence type="predicted"/>
<reference evidence="7" key="2">
    <citation type="submission" date="2020-05" db="UniProtKB">
        <authorList>
            <consortium name="EnsemblMetazoa"/>
        </authorList>
    </citation>
    <scope>IDENTIFICATION</scope>
    <source>
        <strain evidence="7">FAR1</strain>
    </source>
</reference>
<evidence type="ECO:0000256" key="3">
    <source>
        <dbReference type="ARBA" id="ARBA00023254"/>
    </source>
</evidence>
<dbReference type="PANTHER" id="PTHR22663">
    <property type="entry name" value="RING FINGER PROTEIN NARYA-RELATED"/>
    <property type="match status" value="1"/>
</dbReference>
<dbReference type="STRING" id="69004.A0A182Q7P3"/>
<evidence type="ECO:0000313" key="8">
    <source>
        <dbReference type="Proteomes" id="UP000075886"/>
    </source>
</evidence>
<keyword evidence="2" id="KW-0862">Zinc</keyword>
<dbReference type="InterPro" id="IPR001841">
    <property type="entry name" value="Znf_RING"/>
</dbReference>
<dbReference type="PANTHER" id="PTHR22663:SF17">
    <property type="entry name" value="RING FINGER PROTEIN NARYA-RELATED"/>
    <property type="match status" value="1"/>
</dbReference>
<dbReference type="EMBL" id="AXCN02000770">
    <property type="status" value="NOT_ANNOTATED_CDS"/>
    <property type="molecule type" value="Genomic_DNA"/>
</dbReference>
<reference evidence="8" key="1">
    <citation type="submission" date="2014-01" db="EMBL/GenBank/DDBJ databases">
        <title>The Genome Sequence of Anopheles farauti FAR1 (V2).</title>
        <authorList>
            <consortium name="The Broad Institute Genomics Platform"/>
            <person name="Neafsey D.E."/>
            <person name="Besansky N."/>
            <person name="Howell P."/>
            <person name="Walton C."/>
            <person name="Young S.K."/>
            <person name="Zeng Q."/>
            <person name="Gargeya S."/>
            <person name="Fitzgerald M."/>
            <person name="Haas B."/>
            <person name="Abouelleil A."/>
            <person name="Allen A.W."/>
            <person name="Alvarado L."/>
            <person name="Arachchi H.M."/>
            <person name="Berlin A.M."/>
            <person name="Chapman S.B."/>
            <person name="Gainer-Dewar J."/>
            <person name="Goldberg J."/>
            <person name="Griggs A."/>
            <person name="Gujja S."/>
            <person name="Hansen M."/>
            <person name="Howarth C."/>
            <person name="Imamovic A."/>
            <person name="Ireland A."/>
            <person name="Larimer J."/>
            <person name="McCowan C."/>
            <person name="Murphy C."/>
            <person name="Pearson M."/>
            <person name="Poon T.W."/>
            <person name="Priest M."/>
            <person name="Roberts A."/>
            <person name="Saif S."/>
            <person name="Shea T."/>
            <person name="Sisk P."/>
            <person name="Sykes S."/>
            <person name="Wortman J."/>
            <person name="Nusbaum C."/>
            <person name="Birren B."/>
        </authorList>
    </citation>
    <scope>NUCLEOTIDE SEQUENCE [LARGE SCALE GENOMIC DNA]</scope>
    <source>
        <strain evidence="8">FAR1</strain>
    </source>
</reference>
<keyword evidence="8" id="KW-1185">Reference proteome</keyword>
<dbReference type="EnsemblMetazoa" id="AFAF004687-RA">
    <property type="protein sequence ID" value="AFAF004687-PA"/>
    <property type="gene ID" value="AFAF004687"/>
</dbReference>
<evidence type="ECO:0000256" key="1">
    <source>
        <dbReference type="ARBA" id="ARBA00022771"/>
    </source>
</evidence>
<dbReference type="AlphaFoldDB" id="A0A182Q7P3"/>
<sequence>MTPHRWIHCGLCFRLEAKKDIKFFHLSCLDVLCRACMAKTNRGTVCPVCKAPIRKFTELDDTMSKREKVLYHPGPYEFYHIASQTLLFQQKHKHNLIKAILEARHSLHRLNELESQIREKVVETQRRYENLRTFRRNLQENIRKSLSSIGASQQISQRRMSACTSSLQTKPCAVLLRRYSIDAFNSAKSSQASSMNDSGISVTTPSNSVK</sequence>
<feature type="domain" description="RING-type" evidence="6">
    <location>
        <begin position="9"/>
        <end position="50"/>
    </location>
</feature>
<keyword evidence="1 4" id="KW-0479">Metal-binding</keyword>
<evidence type="ECO:0000256" key="4">
    <source>
        <dbReference type="PROSITE-ProRule" id="PRU00175"/>
    </source>
</evidence>
<name>A0A182Q7P3_9DIPT</name>
<evidence type="ECO:0000259" key="6">
    <source>
        <dbReference type="PROSITE" id="PS50089"/>
    </source>
</evidence>
<dbReference type="PROSITE" id="PS50089">
    <property type="entry name" value="ZF_RING_2"/>
    <property type="match status" value="1"/>
</dbReference>
<dbReference type="SUPFAM" id="SSF57850">
    <property type="entry name" value="RING/U-box"/>
    <property type="match status" value="1"/>
</dbReference>
<organism evidence="7 8">
    <name type="scientific">Anopheles farauti</name>
    <dbReference type="NCBI Taxonomy" id="69004"/>
    <lineage>
        <taxon>Eukaryota</taxon>
        <taxon>Metazoa</taxon>
        <taxon>Ecdysozoa</taxon>
        <taxon>Arthropoda</taxon>
        <taxon>Hexapoda</taxon>
        <taxon>Insecta</taxon>
        <taxon>Pterygota</taxon>
        <taxon>Neoptera</taxon>
        <taxon>Endopterygota</taxon>
        <taxon>Diptera</taxon>
        <taxon>Nematocera</taxon>
        <taxon>Culicoidea</taxon>
        <taxon>Culicidae</taxon>
        <taxon>Anophelinae</taxon>
        <taxon>Anopheles</taxon>
    </lineage>
</organism>